<dbReference type="GO" id="GO:0051301">
    <property type="term" value="P:cell division"/>
    <property type="evidence" value="ECO:0007669"/>
    <property type="project" value="UniProtKB-KW"/>
</dbReference>
<comment type="catalytic activity">
    <reaction evidence="10">
        <text>di-trans,octa-cis-undecaprenyl diphospho-N-acetyl-alpha-D-muramoyl-L-alanyl-D-glutamyl-meso-2,6-diaminopimeloyl-D-alanyl-D-alanine + UDP-N-acetyl-alpha-D-glucosamine = di-trans,octa-cis-undecaprenyl diphospho-[N-acetyl-alpha-D-glucosaminyl-(1-&gt;4)]-N-acetyl-alpha-D-muramoyl-L-alanyl-D-glutamyl-meso-2,6-diaminopimeloyl-D-alanyl-D-alanine + UDP + H(+)</text>
        <dbReference type="Rhea" id="RHEA:31227"/>
        <dbReference type="ChEBI" id="CHEBI:15378"/>
        <dbReference type="ChEBI" id="CHEBI:57705"/>
        <dbReference type="ChEBI" id="CHEBI:58223"/>
        <dbReference type="ChEBI" id="CHEBI:61387"/>
        <dbReference type="ChEBI" id="CHEBI:61388"/>
        <dbReference type="EC" id="2.4.1.227"/>
    </reaction>
</comment>
<proteinExistence type="inferred from homology"/>
<comment type="subcellular location">
    <subcellularLocation>
        <location evidence="10">Cell membrane</location>
        <topology evidence="10">Peripheral membrane protein</topology>
        <orientation evidence="10">Cytoplasmic side</orientation>
    </subcellularLocation>
</comment>
<keyword evidence="9 10" id="KW-0961">Cell wall biogenesis/degradation</keyword>
<evidence type="ECO:0000259" key="12">
    <source>
        <dbReference type="Pfam" id="PF04101"/>
    </source>
</evidence>
<dbReference type="RefSeq" id="WP_038264861.1">
    <property type="nucleotide sequence ID" value="NZ_FSRH01000002.1"/>
</dbReference>
<feature type="binding site" evidence="10">
    <location>
        <position position="124"/>
    </location>
    <ligand>
        <name>UDP-N-acetyl-alpha-D-glucosamine</name>
        <dbReference type="ChEBI" id="CHEBI:57705"/>
    </ligand>
</feature>
<comment type="caution">
    <text evidence="13">The sequence shown here is derived from an EMBL/GenBank/DDBJ whole genome shotgun (WGS) entry which is preliminary data.</text>
</comment>
<feature type="binding site" evidence="10">
    <location>
        <begin position="10"/>
        <end position="12"/>
    </location>
    <ligand>
        <name>UDP-N-acetyl-alpha-D-glucosamine</name>
        <dbReference type="ChEBI" id="CHEBI:57705"/>
    </ligand>
</feature>
<dbReference type="NCBIfam" id="TIGR01133">
    <property type="entry name" value="murG"/>
    <property type="match status" value="1"/>
</dbReference>
<evidence type="ECO:0000256" key="4">
    <source>
        <dbReference type="ARBA" id="ARBA00022679"/>
    </source>
</evidence>
<keyword evidence="3 10" id="KW-0328">Glycosyltransferase</keyword>
<evidence type="ECO:0000256" key="9">
    <source>
        <dbReference type="ARBA" id="ARBA00023316"/>
    </source>
</evidence>
<keyword evidence="14" id="KW-1185">Reference proteome</keyword>
<evidence type="ECO:0000259" key="11">
    <source>
        <dbReference type="Pfam" id="PF03033"/>
    </source>
</evidence>
<evidence type="ECO:0000313" key="14">
    <source>
        <dbReference type="Proteomes" id="UP000027946"/>
    </source>
</evidence>
<protein>
    <recommendedName>
        <fullName evidence="10">UDP-N-acetylglucosamine--N-acetylmuramyl-(pentapeptide) pyrophosphoryl-undecaprenol N-acetylglucosamine transferase</fullName>
        <ecNumber evidence="10">2.4.1.227</ecNumber>
    </recommendedName>
    <alternativeName>
        <fullName evidence="10">Undecaprenyl-PP-MurNAc-pentapeptide-UDPGlcNAc GlcNAc transferase</fullName>
    </alternativeName>
</protein>
<keyword evidence="5 10" id="KW-0133">Cell shape</keyword>
<dbReference type="GO" id="GO:0071555">
    <property type="term" value="P:cell wall organization"/>
    <property type="evidence" value="ECO:0007669"/>
    <property type="project" value="UniProtKB-KW"/>
</dbReference>
<evidence type="ECO:0000256" key="2">
    <source>
        <dbReference type="ARBA" id="ARBA00022618"/>
    </source>
</evidence>
<evidence type="ECO:0000256" key="5">
    <source>
        <dbReference type="ARBA" id="ARBA00022960"/>
    </source>
</evidence>
<keyword evidence="6 10" id="KW-0573">Peptidoglycan synthesis</keyword>
<evidence type="ECO:0000313" key="13">
    <source>
        <dbReference type="EMBL" id="KDR95022.1"/>
    </source>
</evidence>
<organism evidence="13 14">
    <name type="scientific">Peptoclostridium litorale DSM 5388</name>
    <dbReference type="NCBI Taxonomy" id="1121324"/>
    <lineage>
        <taxon>Bacteria</taxon>
        <taxon>Bacillati</taxon>
        <taxon>Bacillota</taxon>
        <taxon>Clostridia</taxon>
        <taxon>Peptostreptococcales</taxon>
        <taxon>Peptoclostridiaceae</taxon>
        <taxon>Peptoclostridium</taxon>
    </lineage>
</organism>
<dbReference type="Pfam" id="PF04101">
    <property type="entry name" value="Glyco_tran_28_C"/>
    <property type="match status" value="1"/>
</dbReference>
<dbReference type="AlphaFoldDB" id="A0A069RLE6"/>
<feature type="domain" description="Glycosyl transferase family 28 C-terminal" evidence="12">
    <location>
        <begin position="190"/>
        <end position="353"/>
    </location>
</feature>
<evidence type="ECO:0000256" key="7">
    <source>
        <dbReference type="ARBA" id="ARBA00023136"/>
    </source>
</evidence>
<feature type="domain" description="Glycosyltransferase family 28 N-terminal" evidence="11">
    <location>
        <begin position="3"/>
        <end position="143"/>
    </location>
</feature>
<keyword evidence="2 10" id="KW-0132">Cell division</keyword>
<dbReference type="eggNOG" id="COG0707">
    <property type="taxonomic scope" value="Bacteria"/>
</dbReference>
<dbReference type="Proteomes" id="UP000027946">
    <property type="component" value="Unassembled WGS sequence"/>
</dbReference>
<dbReference type="OrthoDB" id="9808936at2"/>
<dbReference type="PANTHER" id="PTHR21015:SF22">
    <property type="entry name" value="GLYCOSYLTRANSFERASE"/>
    <property type="match status" value="1"/>
</dbReference>
<name>A0A069RLE6_PEPLI</name>
<dbReference type="GO" id="GO:0008360">
    <property type="term" value="P:regulation of cell shape"/>
    <property type="evidence" value="ECO:0007669"/>
    <property type="project" value="UniProtKB-KW"/>
</dbReference>
<sequence length="369" mass="40558">MRIIVSGGGTGGHIYPALSIADKIKSENEGANVLYVGTKMGLESKIVPGSGYDFETVTVSGFQRKISFENMKRLIMFFRGIWESASIIRRFRPDIVIGTGGYVSGPVVFCAAMMKIPTVVHEQNAFPGMTNKFLSRFADKVLISFEDARKFFKSDRNVEFTGNPLRKEIIDANKSEARKKLGIPLDKKMVLSVGGSGGSRKINDAMLSVIGQFCNRDIAFVHATGNAYFEGFCKEFSDAGLKDYQMVVPYIDNMPDVLAACDVVICSAGAITLSEVTCLGKPAIVIPKAHTAENHQEYNARSIEENGAGVMILEKDITADLIAQNIFNIIMDEEKLNEMSNKSVQMGMPEAIDVIYSEIMRLKQLDEGI</sequence>
<dbReference type="SUPFAM" id="SSF53756">
    <property type="entry name" value="UDP-Glycosyltransferase/glycogen phosphorylase"/>
    <property type="match status" value="1"/>
</dbReference>
<dbReference type="Pfam" id="PF03033">
    <property type="entry name" value="Glyco_transf_28"/>
    <property type="match status" value="1"/>
</dbReference>
<feature type="binding site" evidence="10">
    <location>
        <position position="296"/>
    </location>
    <ligand>
        <name>UDP-N-acetyl-alpha-D-glucosamine</name>
        <dbReference type="ChEBI" id="CHEBI:57705"/>
    </ligand>
</feature>
<keyword evidence="7 10" id="KW-0472">Membrane</keyword>
<dbReference type="GO" id="GO:0050511">
    <property type="term" value="F:undecaprenyldiphospho-muramoylpentapeptide beta-N-acetylglucosaminyltransferase activity"/>
    <property type="evidence" value="ECO:0007669"/>
    <property type="project" value="UniProtKB-UniRule"/>
</dbReference>
<dbReference type="GO" id="GO:0051991">
    <property type="term" value="F:UDP-N-acetyl-D-glucosamine:N-acetylmuramoyl-L-alanyl-D-glutamyl-meso-2,6-diaminopimelyl-D-alanyl-D-alanine-diphosphoundecaprenol 4-beta-N-acetylglucosaminlytransferase activity"/>
    <property type="evidence" value="ECO:0007669"/>
    <property type="project" value="RHEA"/>
</dbReference>
<feature type="binding site" evidence="10">
    <location>
        <position position="166"/>
    </location>
    <ligand>
        <name>UDP-N-acetyl-alpha-D-glucosamine</name>
        <dbReference type="ChEBI" id="CHEBI:57705"/>
    </ligand>
</feature>
<dbReference type="Gene3D" id="3.40.50.2000">
    <property type="entry name" value="Glycogen Phosphorylase B"/>
    <property type="match status" value="2"/>
</dbReference>
<accession>A0A069RLE6</accession>
<gene>
    <name evidence="10 13" type="primary">murG</name>
    <name evidence="13" type="ORF">CLIT_11c00490</name>
</gene>
<dbReference type="EC" id="2.4.1.227" evidence="10"/>
<keyword evidence="8 10" id="KW-0131">Cell cycle</keyword>
<feature type="binding site" evidence="10">
    <location>
        <position position="196"/>
    </location>
    <ligand>
        <name>UDP-N-acetyl-alpha-D-glucosamine</name>
        <dbReference type="ChEBI" id="CHEBI:57705"/>
    </ligand>
</feature>
<dbReference type="InterPro" id="IPR004276">
    <property type="entry name" value="GlycoTrans_28_N"/>
</dbReference>
<dbReference type="GO" id="GO:0009252">
    <property type="term" value="P:peptidoglycan biosynthetic process"/>
    <property type="evidence" value="ECO:0007669"/>
    <property type="project" value="UniProtKB-UniRule"/>
</dbReference>
<comment type="pathway">
    <text evidence="10">Cell wall biogenesis; peptidoglycan biosynthesis.</text>
</comment>
<evidence type="ECO:0000256" key="1">
    <source>
        <dbReference type="ARBA" id="ARBA00022475"/>
    </source>
</evidence>
<dbReference type="InterPro" id="IPR007235">
    <property type="entry name" value="Glyco_trans_28_C"/>
</dbReference>
<dbReference type="InterPro" id="IPR006009">
    <property type="entry name" value="GlcNAc_MurG"/>
</dbReference>
<dbReference type="STRING" id="1121324.CLIT_11c00490"/>
<comment type="caution">
    <text evidence="10">Lacks conserved residue(s) required for the propagation of feature annotation.</text>
</comment>
<dbReference type="EMBL" id="JJMM01000011">
    <property type="protein sequence ID" value="KDR95022.1"/>
    <property type="molecule type" value="Genomic_DNA"/>
</dbReference>
<evidence type="ECO:0000256" key="8">
    <source>
        <dbReference type="ARBA" id="ARBA00023306"/>
    </source>
</evidence>
<keyword evidence="1 10" id="KW-1003">Cell membrane</keyword>
<evidence type="ECO:0000256" key="10">
    <source>
        <dbReference type="HAMAP-Rule" id="MF_00033"/>
    </source>
</evidence>
<dbReference type="PANTHER" id="PTHR21015">
    <property type="entry name" value="UDP-N-ACETYLGLUCOSAMINE--N-ACETYLMURAMYL-(PENTAPEPTIDE) PYROPHOSPHORYL-UNDECAPRENOL N-ACETYLGLUCOSAMINE TRANSFERASE 1"/>
    <property type="match status" value="1"/>
</dbReference>
<dbReference type="HAMAP" id="MF_00033">
    <property type="entry name" value="MurG"/>
    <property type="match status" value="1"/>
</dbReference>
<dbReference type="GO" id="GO:0005975">
    <property type="term" value="P:carbohydrate metabolic process"/>
    <property type="evidence" value="ECO:0007669"/>
    <property type="project" value="InterPro"/>
</dbReference>
<comment type="function">
    <text evidence="10">Cell wall formation. Catalyzes the transfer of a GlcNAc subunit on undecaprenyl-pyrophosphoryl-MurNAc-pentapeptide (lipid intermediate I) to form undecaprenyl-pyrophosphoryl-MurNAc-(pentapeptide)GlcNAc (lipid intermediate II).</text>
</comment>
<dbReference type="UniPathway" id="UPA00219"/>
<evidence type="ECO:0000256" key="3">
    <source>
        <dbReference type="ARBA" id="ARBA00022676"/>
    </source>
</evidence>
<evidence type="ECO:0000256" key="6">
    <source>
        <dbReference type="ARBA" id="ARBA00022984"/>
    </source>
</evidence>
<comment type="similarity">
    <text evidence="10">Belongs to the glycosyltransferase 28 family. MurG subfamily.</text>
</comment>
<dbReference type="GO" id="GO:0005886">
    <property type="term" value="C:plasma membrane"/>
    <property type="evidence" value="ECO:0007669"/>
    <property type="project" value="UniProtKB-SubCell"/>
</dbReference>
<keyword evidence="4 10" id="KW-0808">Transferase</keyword>
<reference evidence="13 14" key="1">
    <citation type="submission" date="2014-03" db="EMBL/GenBank/DDBJ databases">
        <title>Genome sequence of Clostridium litorale W6, DSM 5388.</title>
        <authorList>
            <person name="Poehlein A."/>
            <person name="Jagirdar A."/>
            <person name="Khonsari B."/>
            <person name="Chibani C.M."/>
            <person name="Gutierrez Gutierrez D.A."/>
            <person name="Davydova E."/>
            <person name="Alghaithi H.S."/>
            <person name="Nair K.P."/>
            <person name="Dhamotharan K."/>
            <person name="Chandran L."/>
            <person name="G W."/>
            <person name="Daniel R."/>
        </authorList>
    </citation>
    <scope>NUCLEOTIDE SEQUENCE [LARGE SCALE GENOMIC DNA]</scope>
    <source>
        <strain evidence="13 14">W6</strain>
    </source>
</reference>
<feature type="binding site" evidence="10">
    <location>
        <position position="251"/>
    </location>
    <ligand>
        <name>UDP-N-acetyl-alpha-D-glucosamine</name>
        <dbReference type="ChEBI" id="CHEBI:57705"/>
    </ligand>
</feature>
<dbReference type="CDD" id="cd03785">
    <property type="entry name" value="GT28_MurG"/>
    <property type="match status" value="1"/>
</dbReference>